<dbReference type="InterPro" id="IPR000515">
    <property type="entry name" value="MetI-like"/>
</dbReference>
<dbReference type="Gene3D" id="1.10.3720.10">
    <property type="entry name" value="MetI-like"/>
    <property type="match status" value="1"/>
</dbReference>
<keyword evidence="11" id="KW-1185">Reference proteome</keyword>
<evidence type="ECO:0000256" key="5">
    <source>
        <dbReference type="ARBA" id="ARBA00022989"/>
    </source>
</evidence>
<dbReference type="Pfam" id="PF00528">
    <property type="entry name" value="BPD_transp_1"/>
    <property type="match status" value="1"/>
</dbReference>
<evidence type="ECO:0000256" key="7">
    <source>
        <dbReference type="RuleBase" id="RU363032"/>
    </source>
</evidence>
<evidence type="ECO:0000256" key="3">
    <source>
        <dbReference type="ARBA" id="ARBA00022475"/>
    </source>
</evidence>
<dbReference type="Proteomes" id="UP001500929">
    <property type="component" value="Unassembled WGS sequence"/>
</dbReference>
<reference evidence="10 11" key="1">
    <citation type="journal article" date="2019" name="Int. J. Syst. Evol. Microbiol.">
        <title>The Global Catalogue of Microorganisms (GCM) 10K type strain sequencing project: providing services to taxonomists for standard genome sequencing and annotation.</title>
        <authorList>
            <consortium name="The Broad Institute Genomics Platform"/>
            <consortium name="The Broad Institute Genome Sequencing Center for Infectious Disease"/>
            <person name="Wu L."/>
            <person name="Ma J."/>
        </authorList>
    </citation>
    <scope>NUCLEOTIDE SEQUENCE [LARGE SCALE GENOMIC DNA]</scope>
    <source>
        <strain evidence="10 11">JCM 16117</strain>
    </source>
</reference>
<evidence type="ECO:0000256" key="2">
    <source>
        <dbReference type="ARBA" id="ARBA00022448"/>
    </source>
</evidence>
<keyword evidence="3" id="KW-1003">Cell membrane</keyword>
<feature type="domain" description="ABC transmembrane type-1" evidence="9">
    <location>
        <begin position="100"/>
        <end position="314"/>
    </location>
</feature>
<gene>
    <name evidence="10" type="ORF">GCM10009851_14940</name>
</gene>
<dbReference type="EMBL" id="BAAAQY010000004">
    <property type="protein sequence ID" value="GAA2231140.1"/>
    <property type="molecule type" value="Genomic_DNA"/>
</dbReference>
<keyword evidence="4 7" id="KW-0812">Transmembrane</keyword>
<feature type="transmembrane region" description="Helical" evidence="7">
    <location>
        <begin position="104"/>
        <end position="125"/>
    </location>
</feature>
<accession>A0ABN3DHE5</accession>
<evidence type="ECO:0000256" key="6">
    <source>
        <dbReference type="ARBA" id="ARBA00023136"/>
    </source>
</evidence>
<name>A0ABN3DHE5_9MICO</name>
<dbReference type="PANTHER" id="PTHR43227">
    <property type="entry name" value="BLL4140 PROTEIN"/>
    <property type="match status" value="1"/>
</dbReference>
<keyword evidence="5 7" id="KW-1133">Transmembrane helix</keyword>
<dbReference type="InterPro" id="IPR035906">
    <property type="entry name" value="MetI-like_sf"/>
</dbReference>
<sequence>MTAEASAPASPAARGVGGGGGPTRPPASASRSRRSRREGRDPGLLALPAFLWFLVFLVGPLISVFYLSLTDATTLIAPMEFSGFGNFVAMFTDPTFWIALRNTAVQVVVVVPLMVVGGFMIGYYLMLRPPLAGVLRVLFFTSALLSVSAKAMIFYAVLQPNGLLNQTLEAVGLGSLTTTWLANSDTALPVIMAIDLWSGIGFLGILFAAQLTSVSGEVLEAARIDGCGHWRTMWHIAFGMVRGFVGVVAMLQFLWTLFLSATTVLLLTKGGPGTSSTTLSYLLFAKAFQQNDIGYSQAVGVVLFVVGVGGAVAIRAALRSRA</sequence>
<protein>
    <submittedName>
        <fullName evidence="10">Sugar ABC transporter permease</fullName>
    </submittedName>
</protein>
<evidence type="ECO:0000256" key="1">
    <source>
        <dbReference type="ARBA" id="ARBA00004651"/>
    </source>
</evidence>
<dbReference type="SUPFAM" id="SSF161098">
    <property type="entry name" value="MetI-like"/>
    <property type="match status" value="1"/>
</dbReference>
<dbReference type="PANTHER" id="PTHR43227:SF8">
    <property type="entry name" value="DIACETYLCHITOBIOSE UPTAKE SYSTEM PERMEASE PROTEIN DASB"/>
    <property type="match status" value="1"/>
</dbReference>
<feature type="transmembrane region" description="Helical" evidence="7">
    <location>
        <begin position="298"/>
        <end position="318"/>
    </location>
</feature>
<evidence type="ECO:0000259" key="9">
    <source>
        <dbReference type="PROSITE" id="PS50928"/>
    </source>
</evidence>
<proteinExistence type="inferred from homology"/>
<evidence type="ECO:0000313" key="10">
    <source>
        <dbReference type="EMBL" id="GAA2231140.1"/>
    </source>
</evidence>
<feature type="transmembrane region" description="Helical" evidence="7">
    <location>
        <begin position="137"/>
        <end position="158"/>
    </location>
</feature>
<evidence type="ECO:0000313" key="11">
    <source>
        <dbReference type="Proteomes" id="UP001500929"/>
    </source>
</evidence>
<keyword evidence="2 7" id="KW-0813">Transport</keyword>
<keyword evidence="6 7" id="KW-0472">Membrane</keyword>
<dbReference type="PROSITE" id="PS50928">
    <property type="entry name" value="ABC_TM1"/>
    <property type="match status" value="1"/>
</dbReference>
<feature type="transmembrane region" description="Helical" evidence="7">
    <location>
        <begin position="187"/>
        <end position="209"/>
    </location>
</feature>
<comment type="caution">
    <text evidence="10">The sequence shown here is derived from an EMBL/GenBank/DDBJ whole genome shotgun (WGS) entry which is preliminary data.</text>
</comment>
<comment type="subcellular location">
    <subcellularLocation>
        <location evidence="1 7">Cell membrane</location>
        <topology evidence="1 7">Multi-pass membrane protein</topology>
    </subcellularLocation>
</comment>
<dbReference type="InterPro" id="IPR050809">
    <property type="entry name" value="UgpAE/MalFG_permease"/>
</dbReference>
<organism evidence="10 11">
    <name type="scientific">Herbiconiux moechotypicola</name>
    <dbReference type="NCBI Taxonomy" id="637393"/>
    <lineage>
        <taxon>Bacteria</taxon>
        <taxon>Bacillati</taxon>
        <taxon>Actinomycetota</taxon>
        <taxon>Actinomycetes</taxon>
        <taxon>Micrococcales</taxon>
        <taxon>Microbacteriaceae</taxon>
        <taxon>Herbiconiux</taxon>
    </lineage>
</organism>
<feature type="compositionally biased region" description="Low complexity" evidence="8">
    <location>
        <begin position="1"/>
        <end position="14"/>
    </location>
</feature>
<comment type="similarity">
    <text evidence="7">Belongs to the binding-protein-dependent transport system permease family.</text>
</comment>
<evidence type="ECO:0000256" key="8">
    <source>
        <dbReference type="SAM" id="MobiDB-lite"/>
    </source>
</evidence>
<feature type="region of interest" description="Disordered" evidence="8">
    <location>
        <begin position="1"/>
        <end position="39"/>
    </location>
</feature>
<feature type="transmembrane region" description="Helical" evidence="7">
    <location>
        <begin position="43"/>
        <end position="69"/>
    </location>
</feature>
<evidence type="ECO:0000256" key="4">
    <source>
        <dbReference type="ARBA" id="ARBA00022692"/>
    </source>
</evidence>
<feature type="transmembrane region" description="Helical" evidence="7">
    <location>
        <begin position="243"/>
        <end position="267"/>
    </location>
</feature>